<dbReference type="EMBL" id="JAJLJH010000005">
    <property type="protein sequence ID" value="MCK9687587.1"/>
    <property type="molecule type" value="Genomic_DNA"/>
</dbReference>
<keyword evidence="1" id="KW-0732">Signal</keyword>
<feature type="chain" id="PRO_5040871174" evidence="1">
    <location>
        <begin position="25"/>
        <end position="158"/>
    </location>
</feature>
<gene>
    <name evidence="2" type="ORF">LPC04_17930</name>
</gene>
<dbReference type="RefSeq" id="WP_275683628.1">
    <property type="nucleotide sequence ID" value="NZ_JAJLJH010000005.1"/>
</dbReference>
<reference evidence="2" key="1">
    <citation type="submission" date="2021-11" db="EMBL/GenBank/DDBJ databases">
        <title>BS-T2-15 a new species belonging to the Comamonadaceae family isolated from the soil of a French oak forest.</title>
        <authorList>
            <person name="Mieszkin S."/>
            <person name="Alain K."/>
        </authorList>
    </citation>
    <scope>NUCLEOTIDE SEQUENCE</scope>
    <source>
        <strain evidence="2">BS-T2-15</strain>
    </source>
</reference>
<comment type="caution">
    <text evidence="2">The sequence shown here is derived from an EMBL/GenBank/DDBJ whole genome shotgun (WGS) entry which is preliminary data.</text>
</comment>
<protein>
    <submittedName>
        <fullName evidence="2">Uncharacterized protein</fullName>
    </submittedName>
</protein>
<accession>A0A9X2C0U1</accession>
<evidence type="ECO:0000313" key="2">
    <source>
        <dbReference type="EMBL" id="MCK9687587.1"/>
    </source>
</evidence>
<organism evidence="2 3">
    <name type="scientific">Scleromatobacter humisilvae</name>
    <dbReference type="NCBI Taxonomy" id="2897159"/>
    <lineage>
        <taxon>Bacteria</taxon>
        <taxon>Pseudomonadati</taxon>
        <taxon>Pseudomonadota</taxon>
        <taxon>Betaproteobacteria</taxon>
        <taxon>Burkholderiales</taxon>
        <taxon>Sphaerotilaceae</taxon>
        <taxon>Scleromatobacter</taxon>
    </lineage>
</organism>
<proteinExistence type="predicted"/>
<dbReference type="PROSITE" id="PS51257">
    <property type="entry name" value="PROKAR_LIPOPROTEIN"/>
    <property type="match status" value="1"/>
</dbReference>
<keyword evidence="3" id="KW-1185">Reference proteome</keyword>
<name>A0A9X2C0U1_9BURK</name>
<evidence type="ECO:0000256" key="1">
    <source>
        <dbReference type="SAM" id="SignalP"/>
    </source>
</evidence>
<dbReference type="AlphaFoldDB" id="A0A9X2C0U1"/>
<sequence>MPRRVIDRRFVRSWRRFAAPASLACVAWLAGCATGRTVIDVPPPPASARAAAVAQILRIRNVCDDRVFEDVPRQADVPSLGEPASGASAEVRAHAVARERNGYGLAQGDVVLSDRADLRDVMRVQVAAALSQAGYRVEDDQPSALDVDVHVRKFWLWL</sequence>
<evidence type="ECO:0000313" key="3">
    <source>
        <dbReference type="Proteomes" id="UP001139353"/>
    </source>
</evidence>
<dbReference type="Proteomes" id="UP001139353">
    <property type="component" value="Unassembled WGS sequence"/>
</dbReference>
<feature type="signal peptide" evidence="1">
    <location>
        <begin position="1"/>
        <end position="24"/>
    </location>
</feature>